<gene>
    <name evidence="10" type="ORF">RND15_03690</name>
</gene>
<evidence type="ECO:0000256" key="1">
    <source>
        <dbReference type="ARBA" id="ARBA00004651"/>
    </source>
</evidence>
<name>A0ABU2X7C2_9ACTN</name>
<dbReference type="Proteomes" id="UP001180754">
    <property type="component" value="Unassembled WGS sequence"/>
</dbReference>
<evidence type="ECO:0000256" key="6">
    <source>
        <dbReference type="ARBA" id="ARBA00023136"/>
    </source>
</evidence>
<proteinExistence type="inferred from homology"/>
<evidence type="ECO:0000256" key="2">
    <source>
        <dbReference type="ARBA" id="ARBA00022448"/>
    </source>
</evidence>
<feature type="transmembrane region" description="Helical" evidence="7">
    <location>
        <begin position="181"/>
        <end position="206"/>
    </location>
</feature>
<keyword evidence="2 7" id="KW-0813">Transport</keyword>
<organism evidence="10 11">
    <name type="scientific">Streptomyces lonegramiae</name>
    <dbReference type="NCBI Taxonomy" id="3075524"/>
    <lineage>
        <taxon>Bacteria</taxon>
        <taxon>Bacillati</taxon>
        <taxon>Actinomycetota</taxon>
        <taxon>Actinomycetes</taxon>
        <taxon>Kitasatosporales</taxon>
        <taxon>Streptomycetaceae</taxon>
        <taxon>Streptomyces</taxon>
    </lineage>
</organism>
<dbReference type="InterPro" id="IPR000515">
    <property type="entry name" value="MetI-like"/>
</dbReference>
<feature type="compositionally biased region" description="Basic residues" evidence="8">
    <location>
        <begin position="10"/>
        <end position="31"/>
    </location>
</feature>
<dbReference type="InterPro" id="IPR051393">
    <property type="entry name" value="ABC_transporter_permease"/>
</dbReference>
<dbReference type="InterPro" id="IPR035906">
    <property type="entry name" value="MetI-like_sf"/>
</dbReference>
<keyword evidence="4 7" id="KW-0812">Transmembrane</keyword>
<dbReference type="Gene3D" id="1.10.3720.10">
    <property type="entry name" value="MetI-like"/>
    <property type="match status" value="1"/>
</dbReference>
<dbReference type="PANTHER" id="PTHR30193:SF41">
    <property type="entry name" value="DIACETYLCHITOBIOSE UPTAKE SYSTEM PERMEASE PROTEIN NGCF"/>
    <property type="match status" value="1"/>
</dbReference>
<evidence type="ECO:0000256" key="4">
    <source>
        <dbReference type="ARBA" id="ARBA00022692"/>
    </source>
</evidence>
<dbReference type="PROSITE" id="PS50928">
    <property type="entry name" value="ABC_TM1"/>
    <property type="match status" value="1"/>
</dbReference>
<keyword evidence="3" id="KW-1003">Cell membrane</keyword>
<comment type="caution">
    <text evidence="10">The sequence shown here is derived from an EMBL/GenBank/DDBJ whole genome shotgun (WGS) entry which is preliminary data.</text>
</comment>
<dbReference type="Pfam" id="PF00528">
    <property type="entry name" value="BPD_transp_1"/>
    <property type="match status" value="1"/>
</dbReference>
<evidence type="ECO:0000256" key="5">
    <source>
        <dbReference type="ARBA" id="ARBA00022989"/>
    </source>
</evidence>
<evidence type="ECO:0000256" key="7">
    <source>
        <dbReference type="RuleBase" id="RU363032"/>
    </source>
</evidence>
<feature type="transmembrane region" description="Helical" evidence="7">
    <location>
        <begin position="227"/>
        <end position="252"/>
    </location>
</feature>
<accession>A0ABU2X7C2</accession>
<protein>
    <submittedName>
        <fullName evidence="10">Sugar ABC transporter permease</fullName>
    </submittedName>
</protein>
<sequence length="321" mass="33982">MRFDRETGGPRRRTATPGRHARPPGRGRRPGVRGGGLATAIMVLPATVLYTGLLAVPVALAGYLSLTDWDGFSANPSVVGTANYIALLDDPDLRHSITVTLLLAGLGTVGLNVLGLGFALLLNGSSRVNAFFRMVLFYPHVLSALVIGFLWSAILGTTGAVNSLITSRGGEVLPFLADPDWALATLVCLVVWSAFGVNVVLYLAGLQAVPRSLTEAARIDGATKWQVFRHVTLPALGPSVTVNIVLSLVTLLKTYDLVVSLTAGGPAGQTRTIAYLILWNSFHDGRLGLGSAQSVVLMAVTATLALLVTRLRRRSEMAVYS</sequence>
<reference evidence="10" key="1">
    <citation type="submission" date="2024-05" db="EMBL/GenBank/DDBJ databases">
        <title>30 novel species of actinomycetes from the DSMZ collection.</title>
        <authorList>
            <person name="Nouioui I."/>
        </authorList>
    </citation>
    <scope>NUCLEOTIDE SEQUENCE</scope>
    <source>
        <strain evidence="10">DSM 41529</strain>
    </source>
</reference>
<feature type="transmembrane region" description="Helical" evidence="7">
    <location>
        <begin position="287"/>
        <end position="308"/>
    </location>
</feature>
<evidence type="ECO:0000259" key="9">
    <source>
        <dbReference type="PROSITE" id="PS50928"/>
    </source>
</evidence>
<dbReference type="EMBL" id="JAVRFD010000001">
    <property type="protein sequence ID" value="MDT0541821.1"/>
    <property type="molecule type" value="Genomic_DNA"/>
</dbReference>
<feature type="transmembrane region" description="Helical" evidence="7">
    <location>
        <begin position="36"/>
        <end position="64"/>
    </location>
</feature>
<dbReference type="CDD" id="cd06261">
    <property type="entry name" value="TM_PBP2"/>
    <property type="match status" value="1"/>
</dbReference>
<keyword evidence="6 7" id="KW-0472">Membrane</keyword>
<evidence type="ECO:0000313" key="11">
    <source>
        <dbReference type="Proteomes" id="UP001180754"/>
    </source>
</evidence>
<evidence type="ECO:0000256" key="3">
    <source>
        <dbReference type="ARBA" id="ARBA00022475"/>
    </source>
</evidence>
<feature type="transmembrane region" description="Helical" evidence="7">
    <location>
        <begin position="97"/>
        <end position="123"/>
    </location>
</feature>
<dbReference type="PANTHER" id="PTHR30193">
    <property type="entry name" value="ABC TRANSPORTER PERMEASE PROTEIN"/>
    <property type="match status" value="1"/>
</dbReference>
<feature type="domain" description="ABC transmembrane type-1" evidence="9">
    <location>
        <begin position="97"/>
        <end position="308"/>
    </location>
</feature>
<feature type="transmembrane region" description="Helical" evidence="7">
    <location>
        <begin position="135"/>
        <end position="161"/>
    </location>
</feature>
<evidence type="ECO:0000256" key="8">
    <source>
        <dbReference type="SAM" id="MobiDB-lite"/>
    </source>
</evidence>
<comment type="similarity">
    <text evidence="7">Belongs to the binding-protein-dependent transport system permease family.</text>
</comment>
<dbReference type="RefSeq" id="WP_311722107.1">
    <property type="nucleotide sequence ID" value="NZ_JAVRFD010000001.1"/>
</dbReference>
<dbReference type="SUPFAM" id="SSF161098">
    <property type="entry name" value="MetI-like"/>
    <property type="match status" value="1"/>
</dbReference>
<keyword evidence="11" id="KW-1185">Reference proteome</keyword>
<feature type="region of interest" description="Disordered" evidence="8">
    <location>
        <begin position="1"/>
        <end position="33"/>
    </location>
</feature>
<keyword evidence="5 7" id="KW-1133">Transmembrane helix</keyword>
<evidence type="ECO:0000313" key="10">
    <source>
        <dbReference type="EMBL" id="MDT0541821.1"/>
    </source>
</evidence>
<comment type="subcellular location">
    <subcellularLocation>
        <location evidence="1 7">Cell membrane</location>
        <topology evidence="1 7">Multi-pass membrane protein</topology>
    </subcellularLocation>
</comment>